<gene>
    <name evidence="14" type="primary">folK</name>
    <name evidence="14" type="ORF">FPY71_05985</name>
</gene>
<comment type="function">
    <text evidence="10">Catalyzes the transfer of pyrophosphate from adenosine triphosphate (ATP) to 6-hydroxymethyl-7,8-dihydropterin, an enzymatic step in folate biosynthesis pathway.</text>
</comment>
<evidence type="ECO:0000256" key="6">
    <source>
        <dbReference type="ARBA" id="ARBA00022741"/>
    </source>
</evidence>
<evidence type="ECO:0000256" key="3">
    <source>
        <dbReference type="ARBA" id="ARBA00013253"/>
    </source>
</evidence>
<keyword evidence="7 14" id="KW-0418">Kinase</keyword>
<dbReference type="Proteomes" id="UP000324738">
    <property type="component" value="Unassembled WGS sequence"/>
</dbReference>
<comment type="similarity">
    <text evidence="2">Belongs to the HPPK family.</text>
</comment>
<dbReference type="GO" id="GO:0046654">
    <property type="term" value="P:tetrahydrofolate biosynthetic process"/>
    <property type="evidence" value="ECO:0007669"/>
    <property type="project" value="UniProtKB-UniPathway"/>
</dbReference>
<comment type="pathway">
    <text evidence="1">Cofactor biosynthesis; tetrahydrofolate biosynthesis; 2-amino-4-hydroxy-6-hydroxymethyl-7,8-dihydropteridine diphosphate from 7,8-dihydroneopterin triphosphate: step 4/4.</text>
</comment>
<keyword evidence="6" id="KW-0547">Nucleotide-binding</keyword>
<sequence length="170" mass="19051">MNRACIGLGGNIGEPVANMRRALEILSHSENTSVLAVSRLYKTPPWGVTDQPDFFNACALLETALQPELLLDLCLSVEISLKRQRHMRWGPRTIDIDVLTYGETHWASERLELPHPRIQERAFVLCPLADIAPDMAVAGKTVRHWLSMTDTAGIDAVSADGTWWQDQKVY</sequence>
<keyword evidence="9" id="KW-0289">Folate biosynthesis</keyword>
<evidence type="ECO:0000256" key="5">
    <source>
        <dbReference type="ARBA" id="ARBA00022679"/>
    </source>
</evidence>
<dbReference type="NCBIfam" id="TIGR01498">
    <property type="entry name" value="folK"/>
    <property type="match status" value="1"/>
</dbReference>
<dbReference type="UniPathway" id="UPA00077">
    <property type="reaction ID" value="UER00155"/>
</dbReference>
<dbReference type="EC" id="2.7.6.3" evidence="3"/>
<protein>
    <recommendedName>
        <fullName evidence="4">2-amino-4-hydroxy-6-hydroxymethyldihydropteridine pyrophosphokinase</fullName>
        <ecNumber evidence="3">2.7.6.3</ecNumber>
    </recommendedName>
    <alternativeName>
        <fullName evidence="11">6-hydroxymethyl-7,8-dihydropterin pyrophosphokinase</fullName>
    </alternativeName>
    <alternativeName>
        <fullName evidence="12">7,8-dihydro-6-hydroxymethylpterin-pyrophosphokinase</fullName>
    </alternativeName>
</protein>
<organism evidence="14 15">
    <name type="scientific">Aureimonas fodinaquatilis</name>
    <dbReference type="NCBI Taxonomy" id="2565783"/>
    <lineage>
        <taxon>Bacteria</taxon>
        <taxon>Pseudomonadati</taxon>
        <taxon>Pseudomonadota</taxon>
        <taxon>Alphaproteobacteria</taxon>
        <taxon>Hyphomicrobiales</taxon>
        <taxon>Aurantimonadaceae</taxon>
        <taxon>Aureimonas</taxon>
    </lineage>
</organism>
<dbReference type="PROSITE" id="PS00794">
    <property type="entry name" value="HPPK"/>
    <property type="match status" value="1"/>
</dbReference>
<evidence type="ECO:0000256" key="7">
    <source>
        <dbReference type="ARBA" id="ARBA00022777"/>
    </source>
</evidence>
<dbReference type="Gene3D" id="3.30.70.560">
    <property type="entry name" value="7,8-Dihydro-6-hydroxymethylpterin-pyrophosphokinase HPPK"/>
    <property type="match status" value="1"/>
</dbReference>
<reference evidence="14 15" key="1">
    <citation type="submission" date="2019-08" db="EMBL/GenBank/DDBJ databases">
        <title>Aureimonas fodiniaquatilis sp. nov., isolated from a coal mine wastewater.</title>
        <authorList>
            <person name="Kim W."/>
        </authorList>
    </citation>
    <scope>NUCLEOTIDE SEQUENCE [LARGE SCALE GENOMIC DNA]</scope>
    <source>
        <strain evidence="14 15">CAU 1482</strain>
    </source>
</reference>
<dbReference type="PANTHER" id="PTHR43071:SF1">
    <property type="entry name" value="2-AMINO-4-HYDROXY-6-HYDROXYMETHYLDIHYDROPTERIDINE PYROPHOSPHOKINASE"/>
    <property type="match status" value="1"/>
</dbReference>
<accession>A0A5B0E2R6</accession>
<dbReference type="InterPro" id="IPR000550">
    <property type="entry name" value="Hppk"/>
</dbReference>
<proteinExistence type="inferred from homology"/>
<evidence type="ECO:0000256" key="11">
    <source>
        <dbReference type="ARBA" id="ARBA00029766"/>
    </source>
</evidence>
<dbReference type="PANTHER" id="PTHR43071">
    <property type="entry name" value="2-AMINO-4-HYDROXY-6-HYDROXYMETHYLDIHYDROPTERIDINE PYROPHOSPHOKINASE"/>
    <property type="match status" value="1"/>
</dbReference>
<comment type="caution">
    <text evidence="14">The sequence shown here is derived from an EMBL/GenBank/DDBJ whole genome shotgun (WGS) entry which is preliminary data.</text>
</comment>
<feature type="domain" description="7,8-dihydro-6-hydroxymethylpterin-pyrophosphokinase" evidence="13">
    <location>
        <begin position="88"/>
        <end position="99"/>
    </location>
</feature>
<evidence type="ECO:0000256" key="10">
    <source>
        <dbReference type="ARBA" id="ARBA00029409"/>
    </source>
</evidence>
<keyword evidence="8" id="KW-0067">ATP-binding</keyword>
<dbReference type="OrthoDB" id="9808041at2"/>
<dbReference type="GO" id="GO:0003848">
    <property type="term" value="F:2-amino-4-hydroxy-6-hydroxymethyldihydropteridine diphosphokinase activity"/>
    <property type="evidence" value="ECO:0007669"/>
    <property type="project" value="UniProtKB-EC"/>
</dbReference>
<dbReference type="EMBL" id="VTWH01000001">
    <property type="protein sequence ID" value="KAA0972622.1"/>
    <property type="molecule type" value="Genomic_DNA"/>
</dbReference>
<dbReference type="CDD" id="cd00483">
    <property type="entry name" value="HPPK"/>
    <property type="match status" value="1"/>
</dbReference>
<dbReference type="InterPro" id="IPR035907">
    <property type="entry name" value="Hppk_sf"/>
</dbReference>
<dbReference type="GO" id="GO:0046656">
    <property type="term" value="P:folic acid biosynthetic process"/>
    <property type="evidence" value="ECO:0007669"/>
    <property type="project" value="UniProtKB-KW"/>
</dbReference>
<keyword evidence="5 14" id="KW-0808">Transferase</keyword>
<evidence type="ECO:0000313" key="15">
    <source>
        <dbReference type="Proteomes" id="UP000324738"/>
    </source>
</evidence>
<name>A0A5B0E2R6_9HYPH</name>
<evidence type="ECO:0000256" key="1">
    <source>
        <dbReference type="ARBA" id="ARBA00005051"/>
    </source>
</evidence>
<dbReference type="RefSeq" id="WP_149298505.1">
    <property type="nucleotide sequence ID" value="NZ_VTWH01000001.1"/>
</dbReference>
<evidence type="ECO:0000256" key="12">
    <source>
        <dbReference type="ARBA" id="ARBA00033413"/>
    </source>
</evidence>
<dbReference type="GO" id="GO:0005524">
    <property type="term" value="F:ATP binding"/>
    <property type="evidence" value="ECO:0007669"/>
    <property type="project" value="UniProtKB-KW"/>
</dbReference>
<keyword evidence="15" id="KW-1185">Reference proteome</keyword>
<dbReference type="GO" id="GO:0016301">
    <property type="term" value="F:kinase activity"/>
    <property type="evidence" value="ECO:0007669"/>
    <property type="project" value="UniProtKB-KW"/>
</dbReference>
<evidence type="ECO:0000256" key="2">
    <source>
        <dbReference type="ARBA" id="ARBA00005810"/>
    </source>
</evidence>
<evidence type="ECO:0000256" key="9">
    <source>
        <dbReference type="ARBA" id="ARBA00022909"/>
    </source>
</evidence>
<dbReference type="Pfam" id="PF01288">
    <property type="entry name" value="HPPK"/>
    <property type="match status" value="1"/>
</dbReference>
<dbReference type="SUPFAM" id="SSF55083">
    <property type="entry name" value="6-hydroxymethyl-7,8-dihydropterin pyrophosphokinase, HPPK"/>
    <property type="match status" value="1"/>
</dbReference>
<evidence type="ECO:0000313" key="14">
    <source>
        <dbReference type="EMBL" id="KAA0972622.1"/>
    </source>
</evidence>
<evidence type="ECO:0000256" key="4">
    <source>
        <dbReference type="ARBA" id="ARBA00016218"/>
    </source>
</evidence>
<dbReference type="AlphaFoldDB" id="A0A5B0E2R6"/>
<evidence type="ECO:0000259" key="13">
    <source>
        <dbReference type="PROSITE" id="PS00794"/>
    </source>
</evidence>
<evidence type="ECO:0000256" key="8">
    <source>
        <dbReference type="ARBA" id="ARBA00022840"/>
    </source>
</evidence>